<dbReference type="RefSeq" id="WP_149946482.1">
    <property type="nucleotide sequence ID" value="NZ_JBBNMF010000018.1"/>
</dbReference>
<organism evidence="1 2">
    <name type="scientific">Bacteroides cellulosilyticus</name>
    <dbReference type="NCBI Taxonomy" id="246787"/>
    <lineage>
        <taxon>Bacteria</taxon>
        <taxon>Pseudomonadati</taxon>
        <taxon>Bacteroidota</taxon>
        <taxon>Bacteroidia</taxon>
        <taxon>Bacteroidales</taxon>
        <taxon>Bacteroidaceae</taxon>
        <taxon>Bacteroides</taxon>
    </lineage>
</organism>
<sequence length="1099" mass="125897">MERLFNTLILLILSIYCHSQIEISTPKIIPTSPNAASLGIFGDIPVGHYTGIPNIVIPLYKIELDGMEIPISLNYHASGVKVAQDASWVGMGWALNAGGCIAKNIQGWDDFELTPTGYFYKNALPENPGSPFISANNIQILEFIDILNDRVDACPDIYSFNFCSYSGTCFFPRRIDNPGQLNTPQALVKNLQQYLHIEKRGNNIVVTDGNGFKFYFGTQETTKTYSTSTNSRYNRYLDYVNNKKNIPVKGLQNEVTTAWLLDSIVSSKHNKISFLYKEEYVSTPVFLSESTDEMINLLYITGNPYIENLSSNSSYTYSTIKQKILSQINYKNLSIDFQTTERYDIEPANSAYKPQKLSYIIIKSSNDVIKKIGFDYSYIGAVNNYNNCRLFLSSVYELPNEQKSDRKYMFSYITPEKLPAKTTTLIDYWGFAKDPLTPLCYCWSTIYQEGDRSKSRTLIPPTIIRSDNSTKYYYGQDRTPNSSMLTYGTLQSIKYPTGGKTIFTYEPHKYDNAFHVDTEIEQTSKLSFDDVYMHSSSSIDTQDNFINGGLSGDLFTLDSEKTIYIRLKIDYMLNETPLDLLYHGYEVRIQKKQGNSYSTVYTIFYPDAHEGPIMPQWKDWHYTLTAGTYKLSINRNFSFSSLPNTEYQAQGEVKLSIYTGSPVMCNTGAGIRIKEILNESEGLQIQKRKFIYKNGLLMSEPRFHYIWNVSHFEMNDDGIHQYQAQYIHGTSSSLIPYSNSASGAPVGYGCVSEELWDTTFKGTTSYYFNNEADEINPEYLSIIPNIPLLSHTNNGLLTAKYYIDNSKRILRQEEYTYSNVELRAITGLKMFAPPMENQHFGLYYYNIPSEWWKLDSQTVTEYHGNKKHSKTTDYLYNNVNYLPSCIQKRNSDGRLSIHNITYANSSSIGILGKMQTAHMFNIPIEETESINTSIVSRKIHTYKEEQNRILLQDLSVAKGNTTPQLRIKYLNYDCYGNIAYYIKDNIEHVVYLWGYNGQYPIAKIENATYSAVQTALSGVTPDALAKQPHPNMDQVNALRTALPKALIHTYTYRPHVGIIAETDSKNVTIHYEYDSMNRLKYIRDMYGNILKSFDYQYKH</sequence>
<protein>
    <recommendedName>
        <fullName evidence="3">RHS repeat protein</fullName>
    </recommendedName>
</protein>
<evidence type="ECO:0000313" key="1">
    <source>
        <dbReference type="EMBL" id="KAA5420361.1"/>
    </source>
</evidence>
<proteinExistence type="predicted"/>
<dbReference type="Proteomes" id="UP000482653">
    <property type="component" value="Unassembled WGS sequence"/>
</dbReference>
<reference evidence="1 2" key="1">
    <citation type="journal article" date="2019" name="Nat. Med.">
        <title>A library of human gut bacterial isolates paired with longitudinal multiomics data enables mechanistic microbiome research.</title>
        <authorList>
            <person name="Poyet M."/>
            <person name="Groussin M."/>
            <person name="Gibbons S.M."/>
            <person name="Avila-Pacheco J."/>
            <person name="Jiang X."/>
            <person name="Kearney S.M."/>
            <person name="Perrotta A.R."/>
            <person name="Berdy B."/>
            <person name="Zhao S."/>
            <person name="Lieberman T.D."/>
            <person name="Swanson P.K."/>
            <person name="Smith M."/>
            <person name="Roesemann S."/>
            <person name="Alexander J.E."/>
            <person name="Rich S.A."/>
            <person name="Livny J."/>
            <person name="Vlamakis H."/>
            <person name="Clish C."/>
            <person name="Bullock K."/>
            <person name="Deik A."/>
            <person name="Scott J."/>
            <person name="Pierce K.A."/>
            <person name="Xavier R.J."/>
            <person name="Alm E.J."/>
        </authorList>
    </citation>
    <scope>NUCLEOTIDE SEQUENCE [LARGE SCALE GENOMIC DNA]</scope>
    <source>
        <strain evidence="1 2">BIOML-A8</strain>
    </source>
</reference>
<gene>
    <name evidence="1" type="ORF">F2Y87_08310</name>
</gene>
<evidence type="ECO:0000313" key="2">
    <source>
        <dbReference type="Proteomes" id="UP000482653"/>
    </source>
</evidence>
<dbReference type="EMBL" id="VVYX01000008">
    <property type="protein sequence ID" value="KAA5420361.1"/>
    <property type="molecule type" value="Genomic_DNA"/>
</dbReference>
<name>A0A6L3K493_9BACE</name>
<evidence type="ECO:0008006" key="3">
    <source>
        <dbReference type="Google" id="ProtNLM"/>
    </source>
</evidence>
<comment type="caution">
    <text evidence="1">The sequence shown here is derived from an EMBL/GenBank/DDBJ whole genome shotgun (WGS) entry which is preliminary data.</text>
</comment>
<dbReference type="AlphaFoldDB" id="A0A6L3K493"/>
<accession>A0A6L3K493</accession>